<dbReference type="EMBL" id="NMUH01000192">
    <property type="protein sequence ID" value="MQL74107.1"/>
    <property type="molecule type" value="Genomic_DNA"/>
</dbReference>
<protein>
    <submittedName>
        <fullName evidence="2">Uncharacterized protein</fullName>
    </submittedName>
</protein>
<comment type="caution">
    <text evidence="2">The sequence shown here is derived from an EMBL/GenBank/DDBJ whole genome shotgun (WGS) entry which is preliminary data.</text>
</comment>
<dbReference type="AlphaFoldDB" id="A0A843TW28"/>
<evidence type="ECO:0000313" key="2">
    <source>
        <dbReference type="EMBL" id="MQL74107.1"/>
    </source>
</evidence>
<organism evidence="2 3">
    <name type="scientific">Colocasia esculenta</name>
    <name type="common">Wild taro</name>
    <name type="synonym">Arum esculentum</name>
    <dbReference type="NCBI Taxonomy" id="4460"/>
    <lineage>
        <taxon>Eukaryota</taxon>
        <taxon>Viridiplantae</taxon>
        <taxon>Streptophyta</taxon>
        <taxon>Embryophyta</taxon>
        <taxon>Tracheophyta</taxon>
        <taxon>Spermatophyta</taxon>
        <taxon>Magnoliopsida</taxon>
        <taxon>Liliopsida</taxon>
        <taxon>Araceae</taxon>
        <taxon>Aroideae</taxon>
        <taxon>Colocasieae</taxon>
        <taxon>Colocasia</taxon>
    </lineage>
</organism>
<reference evidence="2" key="1">
    <citation type="submission" date="2017-07" db="EMBL/GenBank/DDBJ databases">
        <title>Taro Niue Genome Assembly and Annotation.</title>
        <authorList>
            <person name="Atibalentja N."/>
            <person name="Keating K."/>
            <person name="Fields C.J."/>
        </authorList>
    </citation>
    <scope>NUCLEOTIDE SEQUENCE</scope>
    <source>
        <strain evidence="2">Niue_2</strain>
        <tissue evidence="2">Leaf</tissue>
    </source>
</reference>
<proteinExistence type="predicted"/>
<name>A0A843TW28_COLES</name>
<sequence>MEAGRHAALVRWPQGREEAEAALGRRRRWVRLGERGSREARLGAGAWNAAGARLQAAGQGKTAATEGLGLRGDRGSGAFTAAPSRRSFADGKKHQRLQDSQIIK</sequence>
<accession>A0A843TW28</accession>
<dbReference type="Proteomes" id="UP000652761">
    <property type="component" value="Unassembled WGS sequence"/>
</dbReference>
<gene>
    <name evidence="2" type="ORF">Taro_006457</name>
</gene>
<feature type="region of interest" description="Disordered" evidence="1">
    <location>
        <begin position="58"/>
        <end position="104"/>
    </location>
</feature>
<keyword evidence="3" id="KW-1185">Reference proteome</keyword>
<evidence type="ECO:0000313" key="3">
    <source>
        <dbReference type="Proteomes" id="UP000652761"/>
    </source>
</evidence>
<evidence type="ECO:0000256" key="1">
    <source>
        <dbReference type="SAM" id="MobiDB-lite"/>
    </source>
</evidence>